<dbReference type="SUPFAM" id="SSF47384">
    <property type="entry name" value="Homodimeric domain of signal transducing histidine kinase"/>
    <property type="match status" value="1"/>
</dbReference>
<keyword evidence="5" id="KW-0547">Nucleotide-binding</keyword>
<evidence type="ECO:0000259" key="10">
    <source>
        <dbReference type="PROSITE" id="PS50109"/>
    </source>
</evidence>
<protein>
    <recommendedName>
        <fullName evidence="2">histidine kinase</fullName>
        <ecNumber evidence="2">2.7.13.3</ecNumber>
    </recommendedName>
</protein>
<evidence type="ECO:0000256" key="7">
    <source>
        <dbReference type="ARBA" id="ARBA00022840"/>
    </source>
</evidence>
<dbReference type="PANTHER" id="PTHR43065">
    <property type="entry name" value="SENSOR HISTIDINE KINASE"/>
    <property type="match status" value="1"/>
</dbReference>
<keyword evidence="7" id="KW-0067">ATP-binding</keyword>
<keyword evidence="8" id="KW-0902">Two-component regulatory system</keyword>
<dbReference type="SMART" id="SM00086">
    <property type="entry name" value="PAC"/>
    <property type="match status" value="1"/>
</dbReference>
<dbReference type="RefSeq" id="WP_163075682.1">
    <property type="nucleotide sequence ID" value="NZ_CP048630.1"/>
</dbReference>
<dbReference type="Gene3D" id="1.10.287.130">
    <property type="match status" value="1"/>
</dbReference>
<dbReference type="Proteomes" id="UP000464751">
    <property type="component" value="Chromosome"/>
</dbReference>
<dbReference type="KEGG" id="apra:G3A50_13065"/>
<keyword evidence="6" id="KW-0418">Kinase</keyword>
<dbReference type="InterPro" id="IPR036890">
    <property type="entry name" value="HATPase_C_sf"/>
</dbReference>
<dbReference type="PROSITE" id="PS50112">
    <property type="entry name" value="PAS"/>
    <property type="match status" value="1"/>
</dbReference>
<evidence type="ECO:0000256" key="9">
    <source>
        <dbReference type="PROSITE-ProRule" id="PRU00169"/>
    </source>
</evidence>
<dbReference type="Pfam" id="PF01590">
    <property type="entry name" value="GAF"/>
    <property type="match status" value="1"/>
</dbReference>
<dbReference type="PROSITE" id="PS50113">
    <property type="entry name" value="PAC"/>
    <property type="match status" value="1"/>
</dbReference>
<feature type="modified residue" description="4-aspartylphosphate" evidence="9">
    <location>
        <position position="67"/>
    </location>
</feature>
<dbReference type="GO" id="GO:0005524">
    <property type="term" value="F:ATP binding"/>
    <property type="evidence" value="ECO:0007669"/>
    <property type="project" value="UniProtKB-KW"/>
</dbReference>
<dbReference type="Gene3D" id="3.30.450.20">
    <property type="entry name" value="PAS domain"/>
    <property type="match status" value="1"/>
</dbReference>
<proteinExistence type="predicted"/>
<evidence type="ECO:0000313" key="15">
    <source>
        <dbReference type="Proteomes" id="UP000464751"/>
    </source>
</evidence>
<sequence>MQSDGVSSTGMSKGKSELILMAEDSPTQAAHLQWLLEDAGYRVNAATNGREALELARQEPPNLVISDVVMPGMGGYELCKAIKEDPALKAIPVVLVTSMSHPRDVVAGLNCGADNFITKPYDGDHLITRLRYLTANSKLQATEKMHLGVHIELQGESHFITAERKQVLDLLISTYDAAVRLNDDLRDRQQELEVSIKSLDGLTHIIEALNRSTSMDAVLHEALGRTMEMLDAAAGWLTLEDETGEPAMLAIWEGVYPTDIPLVSHPVGDGEPITGVHWRRAATTDGQLSQRHLHIPIQVESQLLGSLNLRLNDPLEIDDRSRSMLTAVGLQVGVAIERARLLENLEDTVQRRTTELRREIAARRNAQEAEQARSAQLAELVRLGDLALTQNTLDRLFREALECACRTLGTQRGSVWLHEPENDDLKMIAWHGWDDGSAPHQIPRACKSTLGQTLAGTHVAVEDWLKEPSPERPNFLAIHDIRSTIAVPIRGHGHVMGMFALDSEVPGAFKENDIAFLASIGNVVGAAVIRAESLAALQHSEDEFRATFEQAPIGIGHINADGSWLRANAYISTVFGYGRDELDAKSYFAIFHPEHRATIEEATHRLFNGASEQSIDEVRILNRDGRDLWTRVTMSVKCDENNNAEYVIAVLEDVTEKRDAQAKISHLQRMDAIGRLTGGIAHDFNNLLTLIIGNLEPLQQRLSAGSLEATFAAGALKGAGRAAELTQRLLALSRRQTLKSETVDINALIEGVLDMMKRSFASNIEVLSRPSEQICRCKIDTTELETVLMNLAVNSMDAMPDGGRFVVSTDIQNFSEQDAAELGDIHPGRYAEITISDTGCGIPDHIKEQVLEPYFTTKDRGKGTGLGLSLVDAFVKRSGGRLALYSEVGRGTTIRICLPLEDSPDASAAQAVTARGQPNECVLIVDDDDSLRKMIVAQIRGLGYATREASNVQQALSMLRAGLDIDVMVTDIVMPGPMDGIMLAQQVLDTYPEVMVVISSGFDAYVMPDWIESSSRCAVVRKPSAVANMASTIRHLIDRDTSHA</sequence>
<dbReference type="PANTHER" id="PTHR43065:SF46">
    <property type="entry name" value="C4-DICARBOXYLATE TRANSPORT SENSOR PROTEIN DCTB"/>
    <property type="match status" value="1"/>
</dbReference>
<dbReference type="Pfam" id="PF02518">
    <property type="entry name" value="HATPase_c"/>
    <property type="match status" value="1"/>
</dbReference>
<dbReference type="Pfam" id="PF00072">
    <property type="entry name" value="Response_reg"/>
    <property type="match status" value="2"/>
</dbReference>
<keyword evidence="3 9" id="KW-0597">Phosphoprotein</keyword>
<evidence type="ECO:0000256" key="8">
    <source>
        <dbReference type="ARBA" id="ARBA00023012"/>
    </source>
</evidence>
<dbReference type="SMART" id="SM00091">
    <property type="entry name" value="PAS"/>
    <property type="match status" value="1"/>
</dbReference>
<dbReference type="InterPro" id="IPR001610">
    <property type="entry name" value="PAC"/>
</dbReference>
<dbReference type="EMBL" id="CP048630">
    <property type="protein sequence ID" value="QIB34539.1"/>
    <property type="molecule type" value="Genomic_DNA"/>
</dbReference>
<evidence type="ECO:0000256" key="1">
    <source>
        <dbReference type="ARBA" id="ARBA00000085"/>
    </source>
</evidence>
<dbReference type="SUPFAM" id="SSF55874">
    <property type="entry name" value="ATPase domain of HSP90 chaperone/DNA topoisomerase II/histidine kinase"/>
    <property type="match status" value="1"/>
</dbReference>
<dbReference type="PRINTS" id="PR00344">
    <property type="entry name" value="BCTRLSENSOR"/>
</dbReference>
<dbReference type="InterPro" id="IPR001789">
    <property type="entry name" value="Sig_transdc_resp-reg_receiver"/>
</dbReference>
<evidence type="ECO:0000256" key="4">
    <source>
        <dbReference type="ARBA" id="ARBA00022679"/>
    </source>
</evidence>
<dbReference type="InterPro" id="IPR029016">
    <property type="entry name" value="GAF-like_dom_sf"/>
</dbReference>
<dbReference type="InterPro" id="IPR036097">
    <property type="entry name" value="HisK_dim/P_sf"/>
</dbReference>
<comment type="catalytic activity">
    <reaction evidence="1">
        <text>ATP + protein L-histidine = ADP + protein N-phospho-L-histidine.</text>
        <dbReference type="EC" id="2.7.13.3"/>
    </reaction>
</comment>
<evidence type="ECO:0000313" key="14">
    <source>
        <dbReference type="EMBL" id="QIB34539.1"/>
    </source>
</evidence>
<dbReference type="Pfam" id="PF13426">
    <property type="entry name" value="PAS_9"/>
    <property type="match status" value="1"/>
</dbReference>
<evidence type="ECO:0000256" key="3">
    <source>
        <dbReference type="ARBA" id="ARBA00022553"/>
    </source>
</evidence>
<feature type="domain" description="Response regulatory" evidence="11">
    <location>
        <begin position="18"/>
        <end position="134"/>
    </location>
</feature>
<dbReference type="GO" id="GO:0000155">
    <property type="term" value="F:phosphorelay sensor kinase activity"/>
    <property type="evidence" value="ECO:0007669"/>
    <property type="project" value="InterPro"/>
</dbReference>
<dbReference type="EC" id="2.7.13.3" evidence="2"/>
<dbReference type="Gene3D" id="3.30.450.40">
    <property type="match status" value="2"/>
</dbReference>
<feature type="domain" description="Response regulatory" evidence="11">
    <location>
        <begin position="921"/>
        <end position="1037"/>
    </location>
</feature>
<dbReference type="InterPro" id="IPR035965">
    <property type="entry name" value="PAS-like_dom_sf"/>
</dbReference>
<dbReference type="InterPro" id="IPR003661">
    <property type="entry name" value="HisK_dim/P_dom"/>
</dbReference>
<dbReference type="CDD" id="cd00130">
    <property type="entry name" value="PAS"/>
    <property type="match status" value="1"/>
</dbReference>
<dbReference type="InterPro" id="IPR000014">
    <property type="entry name" value="PAS"/>
</dbReference>
<dbReference type="Gene3D" id="3.40.50.2300">
    <property type="match status" value="2"/>
</dbReference>
<dbReference type="Pfam" id="PF13185">
    <property type="entry name" value="GAF_2"/>
    <property type="match status" value="1"/>
</dbReference>
<feature type="domain" description="PAC" evidence="13">
    <location>
        <begin position="614"/>
        <end position="666"/>
    </location>
</feature>
<dbReference type="SMART" id="SM00387">
    <property type="entry name" value="HATPase_c"/>
    <property type="match status" value="1"/>
</dbReference>
<dbReference type="InterPro" id="IPR003018">
    <property type="entry name" value="GAF"/>
</dbReference>
<accession>A0A6P1YMJ7</accession>
<dbReference type="InterPro" id="IPR005467">
    <property type="entry name" value="His_kinase_dom"/>
</dbReference>
<dbReference type="SMART" id="SM00388">
    <property type="entry name" value="HisKA"/>
    <property type="match status" value="1"/>
</dbReference>
<dbReference type="NCBIfam" id="TIGR00229">
    <property type="entry name" value="sensory_box"/>
    <property type="match status" value="1"/>
</dbReference>
<organism evidence="14 15">
    <name type="scientific">Ancylobacter pratisalsi</name>
    <dbReference type="NCBI Taxonomy" id="1745854"/>
    <lineage>
        <taxon>Bacteria</taxon>
        <taxon>Pseudomonadati</taxon>
        <taxon>Pseudomonadota</taxon>
        <taxon>Alphaproteobacteria</taxon>
        <taxon>Hyphomicrobiales</taxon>
        <taxon>Xanthobacteraceae</taxon>
        <taxon>Ancylobacter</taxon>
    </lineage>
</organism>
<reference evidence="14 15" key="1">
    <citation type="submission" date="2020-02" db="EMBL/GenBank/DDBJ databases">
        <authorList>
            <person name="Li G."/>
        </authorList>
    </citation>
    <scope>NUCLEOTIDE SEQUENCE [LARGE SCALE GENOMIC DNA]</scope>
    <source>
        <strain evidence="14 15">DSM 102029</strain>
    </source>
</reference>
<evidence type="ECO:0000259" key="12">
    <source>
        <dbReference type="PROSITE" id="PS50112"/>
    </source>
</evidence>
<keyword evidence="4" id="KW-0808">Transferase</keyword>
<dbReference type="Gene3D" id="3.30.565.10">
    <property type="entry name" value="Histidine kinase-like ATPase, C-terminal domain"/>
    <property type="match status" value="1"/>
</dbReference>
<evidence type="ECO:0000256" key="2">
    <source>
        <dbReference type="ARBA" id="ARBA00012438"/>
    </source>
</evidence>
<evidence type="ECO:0000256" key="6">
    <source>
        <dbReference type="ARBA" id="ARBA00022777"/>
    </source>
</evidence>
<evidence type="ECO:0000259" key="13">
    <source>
        <dbReference type="PROSITE" id="PS50113"/>
    </source>
</evidence>
<dbReference type="SUPFAM" id="SSF55785">
    <property type="entry name" value="PYP-like sensor domain (PAS domain)"/>
    <property type="match status" value="1"/>
</dbReference>
<dbReference type="InterPro" id="IPR011006">
    <property type="entry name" value="CheY-like_superfamily"/>
</dbReference>
<dbReference type="SUPFAM" id="SSF52172">
    <property type="entry name" value="CheY-like"/>
    <property type="match status" value="2"/>
</dbReference>
<dbReference type="InterPro" id="IPR000700">
    <property type="entry name" value="PAS-assoc_C"/>
</dbReference>
<evidence type="ECO:0000259" key="11">
    <source>
        <dbReference type="PROSITE" id="PS50110"/>
    </source>
</evidence>
<dbReference type="InterPro" id="IPR003594">
    <property type="entry name" value="HATPase_dom"/>
</dbReference>
<dbReference type="InterPro" id="IPR004358">
    <property type="entry name" value="Sig_transdc_His_kin-like_C"/>
</dbReference>
<keyword evidence="15" id="KW-1185">Reference proteome</keyword>
<dbReference type="SMART" id="SM00065">
    <property type="entry name" value="GAF"/>
    <property type="match status" value="2"/>
</dbReference>
<dbReference type="AlphaFoldDB" id="A0A6P1YMJ7"/>
<feature type="modified residue" description="4-aspartylphosphate" evidence="9">
    <location>
        <position position="971"/>
    </location>
</feature>
<feature type="domain" description="PAS" evidence="12">
    <location>
        <begin position="540"/>
        <end position="610"/>
    </location>
</feature>
<dbReference type="SMART" id="SM00448">
    <property type="entry name" value="REC"/>
    <property type="match status" value="2"/>
</dbReference>
<dbReference type="SUPFAM" id="SSF55781">
    <property type="entry name" value="GAF domain-like"/>
    <property type="match status" value="2"/>
</dbReference>
<name>A0A6P1YMJ7_9HYPH</name>
<dbReference type="PROSITE" id="PS50110">
    <property type="entry name" value="RESPONSE_REGULATORY"/>
    <property type="match status" value="2"/>
</dbReference>
<feature type="domain" description="Histidine kinase" evidence="10">
    <location>
        <begin position="679"/>
        <end position="902"/>
    </location>
</feature>
<dbReference type="PROSITE" id="PS50109">
    <property type="entry name" value="HIS_KIN"/>
    <property type="match status" value="1"/>
</dbReference>
<dbReference type="CDD" id="cd00082">
    <property type="entry name" value="HisKA"/>
    <property type="match status" value="1"/>
</dbReference>
<evidence type="ECO:0000256" key="5">
    <source>
        <dbReference type="ARBA" id="ARBA00022741"/>
    </source>
</evidence>
<gene>
    <name evidence="14" type="ORF">G3A50_13065</name>
</gene>